<dbReference type="PROSITE" id="PS50240">
    <property type="entry name" value="TRYPSIN_DOM"/>
    <property type="match status" value="1"/>
</dbReference>
<accession>A0A0M4F075</accession>
<dbReference type="FunFam" id="2.40.10.10:FF:000146">
    <property type="entry name" value="Serine protease 53"/>
    <property type="match status" value="1"/>
</dbReference>
<feature type="domain" description="Clip" evidence="13">
    <location>
        <begin position="38"/>
        <end position="87"/>
    </location>
</feature>
<evidence type="ECO:0000256" key="7">
    <source>
        <dbReference type="ARBA" id="ARBA00023145"/>
    </source>
</evidence>
<proteinExistence type="inferred from homology"/>
<evidence type="ECO:0000256" key="6">
    <source>
        <dbReference type="ARBA" id="ARBA00022825"/>
    </source>
</evidence>
<evidence type="ECO:0000256" key="10">
    <source>
        <dbReference type="RuleBase" id="RU363034"/>
    </source>
</evidence>
<evidence type="ECO:0000256" key="9">
    <source>
        <dbReference type="ARBA" id="ARBA00024195"/>
    </source>
</evidence>
<gene>
    <name evidence="14" type="ORF">Dbus_chrXg1848</name>
</gene>
<dbReference type="Gene3D" id="2.40.10.10">
    <property type="entry name" value="Trypsin-like serine proteases"/>
    <property type="match status" value="1"/>
</dbReference>
<evidence type="ECO:0000313" key="14">
    <source>
        <dbReference type="EMBL" id="ALC49992.1"/>
    </source>
</evidence>
<keyword evidence="15" id="KW-1185">Reference proteome</keyword>
<keyword evidence="7" id="KW-0865">Zymogen</keyword>
<comment type="subcellular location">
    <subcellularLocation>
        <location evidence="1">Secreted</location>
    </subcellularLocation>
</comment>
<dbReference type="SMART" id="SM00680">
    <property type="entry name" value="CLIP"/>
    <property type="match status" value="1"/>
</dbReference>
<dbReference type="InterPro" id="IPR043504">
    <property type="entry name" value="Peptidase_S1_PA_chymotrypsin"/>
</dbReference>
<evidence type="ECO:0000256" key="2">
    <source>
        <dbReference type="ARBA" id="ARBA00022525"/>
    </source>
</evidence>
<dbReference type="InterPro" id="IPR018114">
    <property type="entry name" value="TRYPSIN_HIS"/>
</dbReference>
<feature type="chain" id="PRO_5005794069" evidence="11">
    <location>
        <begin position="33"/>
        <end position="564"/>
    </location>
</feature>
<evidence type="ECO:0000256" key="5">
    <source>
        <dbReference type="ARBA" id="ARBA00022801"/>
    </source>
</evidence>
<keyword evidence="8" id="KW-1015">Disulfide bond</keyword>
<sequence>MALINPLSNLNYYAASLLICALMLCQLEHSEAREEGDSCIVKENMPGICRLSSKCEPHIEKYIKSGRLSQNEVPSCGFGPREEIVCCPVAECCDDEDTGPSQVTTAPITRTTTEPSTKALLDPESSYFDLHQMLTNGARSKDNSESKPQRMEKSQKLQLFQDMGPLGAAAAPTAARDRTPKIINRPPIFINRPPSTTPMTLVKLVNDRLQQRGMNIVPAQQVNSFNPATTTAAPIIEDPWEPFYFRENLDAIINGTTSTTTTTTTTTTVRALPATPTTRVDTGAMEERPAVRACRKIEARDKVESITYQILGGLPVDPGVYPHMAAIAFSNFGSFSYRCGGTLISNRHVLTAAHCVNSQNDTPVHVRLGSVNIENLSSYYQDIAVTDNIVVHPDYVSSTKYHDIAILELEHEVNLTYYVYPACLDASASDPPTNSQLYVAGWGVMNQTTRRTSKVLLRAPLSVVPLSQCNEAYLEQPNSKRFLPNGLIPSLLCAADKLQQKADACQGDSGGPLVLEEDIVNHKYSIVGVISAGFGCATKTPGLYTRVSSYLDFIESVVWPNNVV</sequence>
<evidence type="ECO:0000259" key="13">
    <source>
        <dbReference type="PROSITE" id="PS51888"/>
    </source>
</evidence>
<keyword evidence="6 10" id="KW-0720">Serine protease</keyword>
<dbReference type="OMA" id="PLAQCND"/>
<dbReference type="SMART" id="SM00020">
    <property type="entry name" value="Tryp_SPc"/>
    <property type="match status" value="1"/>
</dbReference>
<dbReference type="SUPFAM" id="SSF50494">
    <property type="entry name" value="Trypsin-like serine proteases"/>
    <property type="match status" value="1"/>
</dbReference>
<dbReference type="OrthoDB" id="6357057at2759"/>
<dbReference type="InterPro" id="IPR022700">
    <property type="entry name" value="CLIP"/>
</dbReference>
<reference evidence="14 15" key="1">
    <citation type="submission" date="2015-08" db="EMBL/GenBank/DDBJ databases">
        <title>Ancestral chromatin configuration constrains chromatin evolution on differentiating sex chromosomes in Drosophila.</title>
        <authorList>
            <person name="Zhou Q."/>
            <person name="Bachtrog D."/>
        </authorList>
    </citation>
    <scope>NUCLEOTIDE SEQUENCE [LARGE SCALE GENOMIC DNA]</scope>
    <source>
        <tissue evidence="14">Whole larvae</tissue>
    </source>
</reference>
<dbReference type="SMR" id="A0A0M4F075"/>
<organism evidence="14 15">
    <name type="scientific">Drosophila busckii</name>
    <name type="common">Fruit fly</name>
    <dbReference type="NCBI Taxonomy" id="30019"/>
    <lineage>
        <taxon>Eukaryota</taxon>
        <taxon>Metazoa</taxon>
        <taxon>Ecdysozoa</taxon>
        <taxon>Arthropoda</taxon>
        <taxon>Hexapoda</taxon>
        <taxon>Insecta</taxon>
        <taxon>Pterygota</taxon>
        <taxon>Neoptera</taxon>
        <taxon>Endopterygota</taxon>
        <taxon>Diptera</taxon>
        <taxon>Brachycera</taxon>
        <taxon>Muscomorpha</taxon>
        <taxon>Ephydroidea</taxon>
        <taxon>Drosophilidae</taxon>
        <taxon>Drosophila</taxon>
    </lineage>
</organism>
<evidence type="ECO:0000256" key="3">
    <source>
        <dbReference type="ARBA" id="ARBA00022670"/>
    </source>
</evidence>
<evidence type="ECO:0000256" key="1">
    <source>
        <dbReference type="ARBA" id="ARBA00004613"/>
    </source>
</evidence>
<dbReference type="InterPro" id="IPR001314">
    <property type="entry name" value="Peptidase_S1A"/>
</dbReference>
<dbReference type="InterPro" id="IPR009003">
    <property type="entry name" value="Peptidase_S1_PA"/>
</dbReference>
<dbReference type="PROSITE" id="PS00134">
    <property type="entry name" value="TRYPSIN_HIS"/>
    <property type="match status" value="1"/>
</dbReference>
<dbReference type="CDD" id="cd00190">
    <property type="entry name" value="Tryp_SPc"/>
    <property type="match status" value="1"/>
</dbReference>
<evidence type="ECO:0000256" key="11">
    <source>
        <dbReference type="SAM" id="SignalP"/>
    </source>
</evidence>
<dbReference type="PROSITE" id="PS51888">
    <property type="entry name" value="CLIP"/>
    <property type="match status" value="1"/>
</dbReference>
<comment type="similarity">
    <text evidence="9">Belongs to the peptidase S1 family. CLIP subfamily.</text>
</comment>
<dbReference type="PROSITE" id="PS00135">
    <property type="entry name" value="TRYPSIN_SER"/>
    <property type="match status" value="1"/>
</dbReference>
<dbReference type="InterPro" id="IPR001254">
    <property type="entry name" value="Trypsin_dom"/>
</dbReference>
<dbReference type="EMBL" id="CP012528">
    <property type="protein sequence ID" value="ALC49992.1"/>
    <property type="molecule type" value="Genomic_DNA"/>
</dbReference>
<dbReference type="PANTHER" id="PTHR24252:SF7">
    <property type="entry name" value="HYALIN"/>
    <property type="match status" value="1"/>
</dbReference>
<feature type="domain" description="Peptidase S1" evidence="12">
    <location>
        <begin position="310"/>
        <end position="559"/>
    </location>
</feature>
<dbReference type="AlphaFoldDB" id="A0A0M4F075"/>
<keyword evidence="2" id="KW-0964">Secreted</keyword>
<dbReference type="GO" id="GO:0004252">
    <property type="term" value="F:serine-type endopeptidase activity"/>
    <property type="evidence" value="ECO:0007669"/>
    <property type="project" value="InterPro"/>
</dbReference>
<dbReference type="GO" id="GO:0006508">
    <property type="term" value="P:proteolysis"/>
    <property type="evidence" value="ECO:0007669"/>
    <property type="project" value="UniProtKB-KW"/>
</dbReference>
<evidence type="ECO:0000259" key="12">
    <source>
        <dbReference type="PROSITE" id="PS50240"/>
    </source>
</evidence>
<dbReference type="InterPro" id="IPR033116">
    <property type="entry name" value="TRYPSIN_SER"/>
</dbReference>
<keyword evidence="4 11" id="KW-0732">Signal</keyword>
<keyword evidence="5 10" id="KW-0378">Hydrolase</keyword>
<protein>
    <submittedName>
        <fullName evidence="14">Psh</fullName>
    </submittedName>
</protein>
<dbReference type="STRING" id="30019.A0A0M4F075"/>
<evidence type="ECO:0000313" key="15">
    <source>
        <dbReference type="Proteomes" id="UP000494163"/>
    </source>
</evidence>
<evidence type="ECO:0000256" key="4">
    <source>
        <dbReference type="ARBA" id="ARBA00022729"/>
    </source>
</evidence>
<evidence type="ECO:0000256" key="8">
    <source>
        <dbReference type="ARBA" id="ARBA00023157"/>
    </source>
</evidence>
<dbReference type="GO" id="GO:0005576">
    <property type="term" value="C:extracellular region"/>
    <property type="evidence" value="ECO:0007669"/>
    <property type="project" value="UniProtKB-SubCell"/>
</dbReference>
<name>A0A0M4F075_DROBS</name>
<dbReference type="Pfam" id="PF00089">
    <property type="entry name" value="Trypsin"/>
    <property type="match status" value="1"/>
</dbReference>
<feature type="signal peptide" evidence="11">
    <location>
        <begin position="1"/>
        <end position="32"/>
    </location>
</feature>
<dbReference type="PANTHER" id="PTHR24252">
    <property type="entry name" value="ACROSIN-RELATED"/>
    <property type="match status" value="1"/>
</dbReference>
<keyword evidence="3 10" id="KW-0645">Protease</keyword>
<dbReference type="PRINTS" id="PR00722">
    <property type="entry name" value="CHYMOTRYPSIN"/>
</dbReference>
<dbReference type="Proteomes" id="UP000494163">
    <property type="component" value="Chromosome X"/>
</dbReference>